<evidence type="ECO:0000313" key="3">
    <source>
        <dbReference type="Proteomes" id="UP000828390"/>
    </source>
</evidence>
<keyword evidence="3" id="KW-1185">Reference proteome</keyword>
<dbReference type="PANTHER" id="PTHR10656:SF69">
    <property type="entry name" value="MAB-21-LIKE HHH_H2TH-LIKE DOMAIN-CONTAINING PROTEIN"/>
    <property type="match status" value="1"/>
</dbReference>
<dbReference type="Pfam" id="PF20266">
    <property type="entry name" value="Mab-21_C"/>
    <property type="match status" value="1"/>
</dbReference>
<sequence>MCSPNFSSGMANEITLYSRVNTNEDTDQVHSIEIGQFPNIDEYSIKLCDADQSIFVSEVLAEIGITEELVEARRNTWLEIESMNTLHWRLQDENVTWYHFGSQSEGTTTFGLDSDVDILIAQNDNRIILNINEWKQCFVNLLVHKQEDTSPGYCKLLPMDSQEPILMAKVEDDEMYEQGEDGKVYLKCEFLQEHVYANSGEEIHGPAWSRMSTERSIDEDYVDAYYCSHLPKEAMDWIDRTNDKPWPKDDVRKRVIESGCFIVAVGHKQSKDVRTEFRMSTTLGERILMFDMNISQIQCLVLMKMLIKTIVNKQYTDAIKSFYCKTALFFVTEQYGKDMFRQDSILECTRKCLEWIYQCLKNGNNPHYMIYSLDMFEGRLDSNLREKVAECLKDIMDNPILAVLKIHFDDYGRKLYNRLRNSVNDISETKKSIRSKTGNFLSRAYVLWGLVEPSLYEDPWTIDRGRQIESNKEKLSRCELLHEQGDCFMQKATRRYILMLHANLGMLLAAESIQKNCKLSESVFRSLKEGTNADAVSGRLKYATILIRLGDITGASVLLKEVETAYNNLALESVCTCSGIVEYSPKTGLRDQTLTLLHTGKIYGHFCHCLIFVETLKPCFPNGWLDAIFRPMELDGQRSNTDDVMEYVSIDPLPYFYFVTLMLQKELNNPFKALTAFQMLEKCVSEEPLFHKDTALVLLSHSLEMDGKVEKAKIIYDEACCVRKRNTGFKSSHVRYNSKQV</sequence>
<reference evidence="2" key="1">
    <citation type="journal article" date="2019" name="bioRxiv">
        <title>The Genome of the Zebra Mussel, Dreissena polymorpha: A Resource for Invasive Species Research.</title>
        <authorList>
            <person name="McCartney M.A."/>
            <person name="Auch B."/>
            <person name="Kono T."/>
            <person name="Mallez S."/>
            <person name="Zhang Y."/>
            <person name="Obille A."/>
            <person name="Becker A."/>
            <person name="Abrahante J.E."/>
            <person name="Garbe J."/>
            <person name="Badalamenti J.P."/>
            <person name="Herman A."/>
            <person name="Mangelson H."/>
            <person name="Liachko I."/>
            <person name="Sullivan S."/>
            <person name="Sone E.D."/>
            <person name="Koren S."/>
            <person name="Silverstein K.A.T."/>
            <person name="Beckman K.B."/>
            <person name="Gohl D.M."/>
        </authorList>
    </citation>
    <scope>NUCLEOTIDE SEQUENCE</scope>
    <source>
        <strain evidence="2">Duluth1</strain>
        <tissue evidence="2">Whole animal</tissue>
    </source>
</reference>
<organism evidence="2 3">
    <name type="scientific">Dreissena polymorpha</name>
    <name type="common">Zebra mussel</name>
    <name type="synonym">Mytilus polymorpha</name>
    <dbReference type="NCBI Taxonomy" id="45954"/>
    <lineage>
        <taxon>Eukaryota</taxon>
        <taxon>Metazoa</taxon>
        <taxon>Spiralia</taxon>
        <taxon>Lophotrochozoa</taxon>
        <taxon>Mollusca</taxon>
        <taxon>Bivalvia</taxon>
        <taxon>Autobranchia</taxon>
        <taxon>Heteroconchia</taxon>
        <taxon>Euheterodonta</taxon>
        <taxon>Imparidentia</taxon>
        <taxon>Neoheterodontei</taxon>
        <taxon>Myida</taxon>
        <taxon>Dreissenoidea</taxon>
        <taxon>Dreissenidae</taxon>
        <taxon>Dreissena</taxon>
    </lineage>
</organism>
<protein>
    <recommendedName>
        <fullName evidence="1">Mab-21-like HhH/H2TH-like domain-containing protein</fullName>
    </recommendedName>
</protein>
<comment type="caution">
    <text evidence="2">The sequence shown here is derived from an EMBL/GenBank/DDBJ whole genome shotgun (WGS) entry which is preliminary data.</text>
</comment>
<feature type="domain" description="Mab-21-like HhH/H2TH-like" evidence="1">
    <location>
        <begin position="298"/>
        <end position="393"/>
    </location>
</feature>
<dbReference type="PANTHER" id="PTHR10656">
    <property type="entry name" value="CELL FATE DETERMINING PROTEIN MAB21-RELATED"/>
    <property type="match status" value="1"/>
</dbReference>
<gene>
    <name evidence="2" type="ORF">DPMN_052448</name>
</gene>
<dbReference type="SMART" id="SM01265">
    <property type="entry name" value="Mab-21"/>
    <property type="match status" value="1"/>
</dbReference>
<proteinExistence type="predicted"/>
<dbReference type="InterPro" id="IPR046906">
    <property type="entry name" value="Mab-21_HhH/H2TH-like"/>
</dbReference>
<dbReference type="OrthoDB" id="6132741at2759"/>
<dbReference type="AlphaFoldDB" id="A0A9D4HPU2"/>
<accession>A0A9D4HPU2</accession>
<evidence type="ECO:0000259" key="1">
    <source>
        <dbReference type="Pfam" id="PF20266"/>
    </source>
</evidence>
<dbReference type="InterPro" id="IPR024810">
    <property type="entry name" value="MAB21L/cGLR"/>
</dbReference>
<evidence type="ECO:0000313" key="2">
    <source>
        <dbReference type="EMBL" id="KAH3726581.1"/>
    </source>
</evidence>
<dbReference type="EMBL" id="JAIWYP010000012">
    <property type="protein sequence ID" value="KAH3726581.1"/>
    <property type="molecule type" value="Genomic_DNA"/>
</dbReference>
<reference evidence="2" key="2">
    <citation type="submission" date="2020-11" db="EMBL/GenBank/DDBJ databases">
        <authorList>
            <person name="McCartney M.A."/>
            <person name="Auch B."/>
            <person name="Kono T."/>
            <person name="Mallez S."/>
            <person name="Becker A."/>
            <person name="Gohl D.M."/>
            <person name="Silverstein K.A.T."/>
            <person name="Koren S."/>
            <person name="Bechman K.B."/>
            <person name="Herman A."/>
            <person name="Abrahante J.E."/>
            <person name="Garbe J."/>
        </authorList>
    </citation>
    <scope>NUCLEOTIDE SEQUENCE</scope>
    <source>
        <strain evidence="2">Duluth1</strain>
        <tissue evidence="2">Whole animal</tissue>
    </source>
</reference>
<dbReference type="Gene3D" id="1.10.1410.40">
    <property type="match status" value="1"/>
</dbReference>
<dbReference type="Proteomes" id="UP000828390">
    <property type="component" value="Unassembled WGS sequence"/>
</dbReference>
<name>A0A9D4HPU2_DREPO</name>